<name>A0A3L6F319_MAIZE</name>
<evidence type="ECO:0000313" key="1">
    <source>
        <dbReference type="EMBL" id="PWZ27439.1"/>
    </source>
</evidence>
<proteinExistence type="predicted"/>
<comment type="caution">
    <text evidence="1">The sequence shown here is derived from an EMBL/GenBank/DDBJ whole genome shotgun (WGS) entry which is preliminary data.</text>
</comment>
<accession>A0A3L6F319</accession>
<dbReference type="Proteomes" id="UP000251960">
    <property type="component" value="Chromosome 4"/>
</dbReference>
<reference evidence="1" key="1">
    <citation type="journal article" date="2018" name="Nat. Genet.">
        <title>Extensive intraspecific gene order and gene structural variations between Mo17 and other maize genomes.</title>
        <authorList>
            <person name="Sun S."/>
            <person name="Zhou Y."/>
            <person name="Chen J."/>
            <person name="Shi J."/>
            <person name="Zhao H."/>
            <person name="Zhao H."/>
            <person name="Song W."/>
            <person name="Zhang M."/>
            <person name="Cui Y."/>
            <person name="Dong X."/>
            <person name="Liu H."/>
            <person name="Ma X."/>
            <person name="Jiao Y."/>
            <person name="Wang B."/>
            <person name="Wei X."/>
            <person name="Stein J.C."/>
            <person name="Glaubitz J.C."/>
            <person name="Lu F."/>
            <person name="Yu G."/>
            <person name="Liang C."/>
            <person name="Fengler K."/>
            <person name="Li B."/>
            <person name="Rafalski A."/>
            <person name="Schnable P.S."/>
            <person name="Ware D.H."/>
            <person name="Buckler E.S."/>
            <person name="Lai J."/>
        </authorList>
    </citation>
    <scope>NUCLEOTIDE SEQUENCE [LARGE SCALE GENOMIC DNA]</scope>
    <source>
        <tissue evidence="1">Seedling</tissue>
    </source>
</reference>
<organism evidence="1">
    <name type="scientific">Zea mays</name>
    <name type="common">Maize</name>
    <dbReference type="NCBI Taxonomy" id="4577"/>
    <lineage>
        <taxon>Eukaryota</taxon>
        <taxon>Viridiplantae</taxon>
        <taxon>Streptophyta</taxon>
        <taxon>Embryophyta</taxon>
        <taxon>Tracheophyta</taxon>
        <taxon>Spermatophyta</taxon>
        <taxon>Magnoliopsida</taxon>
        <taxon>Liliopsida</taxon>
        <taxon>Poales</taxon>
        <taxon>Poaceae</taxon>
        <taxon>PACMAD clade</taxon>
        <taxon>Panicoideae</taxon>
        <taxon>Andropogonodae</taxon>
        <taxon>Andropogoneae</taxon>
        <taxon>Tripsacinae</taxon>
        <taxon>Zea</taxon>
    </lineage>
</organism>
<sequence length="10" mass="1303">MIKYIEIQKH</sequence>
<dbReference type="EMBL" id="NCVQ01000005">
    <property type="protein sequence ID" value="PWZ27439.1"/>
    <property type="molecule type" value="Genomic_DNA"/>
</dbReference>
<protein>
    <submittedName>
        <fullName evidence="1">Uncharacterized protein</fullName>
    </submittedName>
</protein>
<gene>
    <name evidence="1" type="ORF">Zm00014a_025917</name>
</gene>